<dbReference type="AlphaFoldDB" id="A0A1E5L785"/>
<reference evidence="1 2" key="1">
    <citation type="submission" date="2016-09" db="EMBL/GenBank/DDBJ databases">
        <title>Desulfuribacillus arsenicus sp. nov., an obligately anaerobic, dissimilatory arsenic- and antimonate-reducing bacterium isolated from anoxic sediments.</title>
        <authorList>
            <person name="Abin C.A."/>
            <person name="Hollibaugh J.T."/>
        </authorList>
    </citation>
    <scope>NUCLEOTIDE SEQUENCE [LARGE SCALE GENOMIC DNA]</scope>
    <source>
        <strain evidence="1 2">MLFW-2</strain>
    </source>
</reference>
<name>A0A1E5L785_9FIRM</name>
<dbReference type="STRING" id="1390249.BHU72_14815"/>
<evidence type="ECO:0000313" key="1">
    <source>
        <dbReference type="EMBL" id="OEH86022.1"/>
    </source>
</evidence>
<dbReference type="OrthoDB" id="2888905at2"/>
<dbReference type="Proteomes" id="UP000095255">
    <property type="component" value="Unassembled WGS sequence"/>
</dbReference>
<dbReference type="RefSeq" id="WP_069701623.1">
    <property type="nucleotide sequence ID" value="NZ_MJAT01000009.1"/>
</dbReference>
<protein>
    <submittedName>
        <fullName evidence="1">Uncharacterized protein</fullName>
    </submittedName>
</protein>
<accession>A0A1E5L785</accession>
<gene>
    <name evidence="1" type="ORF">BHU72_14815</name>
</gene>
<sequence>MEWIDDEKLLEELGPYHTYYLKRNVYINPQDIIALSRELSPSKYERLKKIVNKEGWQNVHVTDFHLGFLPNGKLIVLSGGNHRSALSKEMKIPKVLASVVVLVFEKDMNESERKAINLASEKYFYFYRKSIQYSKIRNKTNNIVLEKTADIFIKAYSLWMDKLHNNAQKQIRQVIDRIGYQFLDTLEHD</sequence>
<evidence type="ECO:0000313" key="2">
    <source>
        <dbReference type="Proteomes" id="UP000095255"/>
    </source>
</evidence>
<comment type="caution">
    <text evidence="1">The sequence shown here is derived from an EMBL/GenBank/DDBJ whole genome shotgun (WGS) entry which is preliminary data.</text>
</comment>
<proteinExistence type="predicted"/>
<organism evidence="1 2">
    <name type="scientific">Desulfuribacillus stibiiarsenatis</name>
    <dbReference type="NCBI Taxonomy" id="1390249"/>
    <lineage>
        <taxon>Bacteria</taxon>
        <taxon>Bacillati</taxon>
        <taxon>Bacillota</taxon>
        <taxon>Desulfuribacillia</taxon>
        <taxon>Desulfuribacillales</taxon>
        <taxon>Desulfuribacillaceae</taxon>
        <taxon>Desulfuribacillus</taxon>
    </lineage>
</organism>
<dbReference type="EMBL" id="MJAT01000009">
    <property type="protein sequence ID" value="OEH86022.1"/>
    <property type="molecule type" value="Genomic_DNA"/>
</dbReference>
<keyword evidence="2" id="KW-1185">Reference proteome</keyword>